<evidence type="ECO:0000313" key="5">
    <source>
        <dbReference type="EMBL" id="SEW27033.1"/>
    </source>
</evidence>
<protein>
    <submittedName>
        <fullName evidence="5">Copper binding protein, plastocyanin/azurin family</fullName>
    </submittedName>
</protein>
<name>A0A1I0QJ33_9EURY</name>
<feature type="region of interest" description="Disordered" evidence="3">
    <location>
        <begin position="147"/>
        <end position="180"/>
    </location>
</feature>
<dbReference type="InterPro" id="IPR008972">
    <property type="entry name" value="Cupredoxin"/>
</dbReference>
<dbReference type="EMBL" id="FOIS01000004">
    <property type="protein sequence ID" value="SEW27033.1"/>
    <property type="molecule type" value="Genomic_DNA"/>
</dbReference>
<dbReference type="InterPro" id="IPR000923">
    <property type="entry name" value="BlueCu_1"/>
</dbReference>
<proteinExistence type="predicted"/>
<dbReference type="GO" id="GO:0009055">
    <property type="term" value="F:electron transfer activity"/>
    <property type="evidence" value="ECO:0007669"/>
    <property type="project" value="InterPro"/>
</dbReference>
<evidence type="ECO:0000259" key="4">
    <source>
        <dbReference type="Pfam" id="PF00127"/>
    </source>
</evidence>
<gene>
    <name evidence="5" type="ORF">SAMN05216285_3638</name>
</gene>
<dbReference type="Proteomes" id="UP000183275">
    <property type="component" value="Unassembled WGS sequence"/>
</dbReference>
<feature type="compositionally biased region" description="Polar residues" evidence="3">
    <location>
        <begin position="149"/>
        <end position="161"/>
    </location>
</feature>
<keyword evidence="6" id="KW-1185">Reference proteome</keyword>
<dbReference type="eggNOG" id="arCOG11135">
    <property type="taxonomic scope" value="Archaea"/>
</dbReference>
<dbReference type="Gene3D" id="2.60.40.420">
    <property type="entry name" value="Cupredoxins - blue copper proteins"/>
    <property type="match status" value="1"/>
</dbReference>
<reference evidence="6" key="1">
    <citation type="submission" date="2016-10" db="EMBL/GenBank/DDBJ databases">
        <authorList>
            <person name="Varghese N."/>
        </authorList>
    </citation>
    <scope>NUCLEOTIDE SEQUENCE [LARGE SCALE GENOMIC DNA]</scope>
    <source>
        <strain evidence="6">CGMCC 1.12284</strain>
    </source>
</reference>
<dbReference type="InterPro" id="IPR006311">
    <property type="entry name" value="TAT_signal"/>
</dbReference>
<evidence type="ECO:0000256" key="3">
    <source>
        <dbReference type="SAM" id="MobiDB-lite"/>
    </source>
</evidence>
<dbReference type="PROSITE" id="PS51257">
    <property type="entry name" value="PROKAR_LIPOPROTEIN"/>
    <property type="match status" value="1"/>
</dbReference>
<dbReference type="SUPFAM" id="SSF49503">
    <property type="entry name" value="Cupredoxins"/>
    <property type="match status" value="1"/>
</dbReference>
<keyword evidence="1" id="KW-0479">Metal-binding</keyword>
<feature type="domain" description="Blue (type 1) copper" evidence="4">
    <location>
        <begin position="82"/>
        <end position="159"/>
    </location>
</feature>
<evidence type="ECO:0000256" key="1">
    <source>
        <dbReference type="ARBA" id="ARBA00022723"/>
    </source>
</evidence>
<dbReference type="GO" id="GO:0005507">
    <property type="term" value="F:copper ion binding"/>
    <property type="evidence" value="ECO:0007669"/>
    <property type="project" value="InterPro"/>
</dbReference>
<dbReference type="AlphaFoldDB" id="A0A1I0QJ33"/>
<keyword evidence="2" id="KW-0186">Copper</keyword>
<organism evidence="5 6">
    <name type="scientific">Natrinema salifodinae</name>
    <dbReference type="NCBI Taxonomy" id="1202768"/>
    <lineage>
        <taxon>Archaea</taxon>
        <taxon>Methanobacteriati</taxon>
        <taxon>Methanobacteriota</taxon>
        <taxon>Stenosarchaea group</taxon>
        <taxon>Halobacteria</taxon>
        <taxon>Halobacteriales</taxon>
        <taxon>Natrialbaceae</taxon>
        <taxon>Natrinema</taxon>
    </lineage>
</organism>
<accession>A0A1I0QJ33</accession>
<dbReference type="PROSITE" id="PS51318">
    <property type="entry name" value="TAT"/>
    <property type="match status" value="1"/>
</dbReference>
<dbReference type="Pfam" id="PF00127">
    <property type="entry name" value="Copper-bind"/>
    <property type="match status" value="1"/>
</dbReference>
<dbReference type="RefSeq" id="WP_049989371.1">
    <property type="nucleotide sequence ID" value="NZ_FOIS01000004.1"/>
</dbReference>
<evidence type="ECO:0000256" key="2">
    <source>
        <dbReference type="ARBA" id="ARBA00023008"/>
    </source>
</evidence>
<sequence>MARDNPISRRTAMKLTGAAASTALVAGCSSGGDGDDGGDGSGDGDSGGETYTIESGTEILFRAENMSWHGKNPSDIEDVENPTIELTEGETYTIGWDEGDGSGHNFEIWNDNEEIVEDYTTDTISEPGDSQVYEIEVTSEMAEYVCDPHSTSGMRGTIETTSGDGGDGGDSGNESNESSE</sequence>
<feature type="region of interest" description="Disordered" evidence="3">
    <location>
        <begin position="27"/>
        <end position="50"/>
    </location>
</feature>
<evidence type="ECO:0000313" key="6">
    <source>
        <dbReference type="Proteomes" id="UP000183275"/>
    </source>
</evidence>
<dbReference type="OrthoDB" id="157624at2157"/>
<dbReference type="STRING" id="1202768.SAMN05216285_3638"/>